<protein>
    <submittedName>
        <fullName evidence="2">Uncharacterized protein</fullName>
    </submittedName>
</protein>
<reference evidence="2 3" key="1">
    <citation type="submission" date="2018-06" db="EMBL/GenBank/DDBJ databases">
        <title>Comparative genomics reveals the genomic features of Rhizophagus irregularis, R. cerebriforme, R. diaphanum and Gigaspora rosea, and their symbiotic lifestyle signature.</title>
        <authorList>
            <person name="Morin E."/>
            <person name="San Clemente H."/>
            <person name="Chen E.C.H."/>
            <person name="De La Providencia I."/>
            <person name="Hainaut M."/>
            <person name="Kuo A."/>
            <person name="Kohler A."/>
            <person name="Murat C."/>
            <person name="Tang N."/>
            <person name="Roy S."/>
            <person name="Loubradou J."/>
            <person name="Henrissat B."/>
            <person name="Grigoriev I.V."/>
            <person name="Corradi N."/>
            <person name="Roux C."/>
            <person name="Martin F.M."/>
        </authorList>
    </citation>
    <scope>NUCLEOTIDE SEQUENCE [LARGE SCALE GENOMIC DNA]</scope>
    <source>
        <strain evidence="2 3">DAOM 227022</strain>
    </source>
</reference>
<dbReference type="EMBL" id="QKYT01000086">
    <property type="protein sequence ID" value="RIA94252.1"/>
    <property type="molecule type" value="Genomic_DNA"/>
</dbReference>
<keyword evidence="1" id="KW-0175">Coiled coil</keyword>
<accession>A0A397T8P3</accession>
<proteinExistence type="predicted"/>
<evidence type="ECO:0000313" key="2">
    <source>
        <dbReference type="EMBL" id="RIA94252.1"/>
    </source>
</evidence>
<gene>
    <name evidence="2" type="ORF">C1645_818350</name>
</gene>
<dbReference type="Proteomes" id="UP000265703">
    <property type="component" value="Unassembled WGS sequence"/>
</dbReference>
<comment type="caution">
    <text evidence="2">The sequence shown here is derived from an EMBL/GenBank/DDBJ whole genome shotgun (WGS) entry which is preliminary data.</text>
</comment>
<sequence>MNFGNDLPYYLKFHYIEEEYNLNNGNNYEEVKVEEVEEEKEKQVEEKEEKIIII</sequence>
<evidence type="ECO:0000256" key="1">
    <source>
        <dbReference type="SAM" id="Coils"/>
    </source>
</evidence>
<feature type="coiled-coil region" evidence="1">
    <location>
        <begin position="26"/>
        <end position="53"/>
    </location>
</feature>
<name>A0A397T8P3_9GLOM</name>
<evidence type="ECO:0000313" key="3">
    <source>
        <dbReference type="Proteomes" id="UP000265703"/>
    </source>
</evidence>
<dbReference type="AlphaFoldDB" id="A0A397T8P3"/>
<keyword evidence="3" id="KW-1185">Reference proteome</keyword>
<organism evidence="2 3">
    <name type="scientific">Glomus cerebriforme</name>
    <dbReference type="NCBI Taxonomy" id="658196"/>
    <lineage>
        <taxon>Eukaryota</taxon>
        <taxon>Fungi</taxon>
        <taxon>Fungi incertae sedis</taxon>
        <taxon>Mucoromycota</taxon>
        <taxon>Glomeromycotina</taxon>
        <taxon>Glomeromycetes</taxon>
        <taxon>Glomerales</taxon>
        <taxon>Glomeraceae</taxon>
        <taxon>Glomus</taxon>
    </lineage>
</organism>